<dbReference type="Ensembl" id="ENSHCOT00000008197.1">
    <property type="protein sequence ID" value="ENSHCOP00000019651.1"/>
    <property type="gene ID" value="ENSHCOG00000005141.1"/>
</dbReference>
<dbReference type="InterPro" id="IPR051064">
    <property type="entry name" value="SEC14/CRAL-TRIO_domain"/>
</dbReference>
<dbReference type="InterPro" id="IPR036865">
    <property type="entry name" value="CRAL-TRIO_dom_sf"/>
</dbReference>
<dbReference type="InterPro" id="IPR011074">
    <property type="entry name" value="CRAL/TRIO_N_dom"/>
</dbReference>
<feature type="domain" description="CRAL-TRIO" evidence="1">
    <location>
        <begin position="77"/>
        <end position="250"/>
    </location>
</feature>
<dbReference type="InterPro" id="IPR036598">
    <property type="entry name" value="GOLD_dom_sf"/>
</dbReference>
<dbReference type="STRING" id="109280.ENSHCOP00000019651"/>
<dbReference type="PANTHER" id="PTHR23324">
    <property type="entry name" value="SEC14 RELATED PROTEIN"/>
    <property type="match status" value="1"/>
</dbReference>
<dbReference type="InterPro" id="IPR009038">
    <property type="entry name" value="GOLD_dom"/>
</dbReference>
<evidence type="ECO:0000313" key="4">
    <source>
        <dbReference type="Proteomes" id="UP000264820"/>
    </source>
</evidence>
<feature type="domain" description="GOLD" evidence="2">
    <location>
        <begin position="276"/>
        <end position="384"/>
    </location>
</feature>
<dbReference type="InterPro" id="IPR036273">
    <property type="entry name" value="CRAL/TRIO_N_dom_sf"/>
</dbReference>
<organism evidence="3 4">
    <name type="scientific">Hippocampus comes</name>
    <name type="common">Tiger tail seahorse</name>
    <dbReference type="NCBI Taxonomy" id="109280"/>
    <lineage>
        <taxon>Eukaryota</taxon>
        <taxon>Metazoa</taxon>
        <taxon>Chordata</taxon>
        <taxon>Craniata</taxon>
        <taxon>Vertebrata</taxon>
        <taxon>Euteleostomi</taxon>
        <taxon>Actinopterygii</taxon>
        <taxon>Neopterygii</taxon>
        <taxon>Teleostei</taxon>
        <taxon>Neoteleostei</taxon>
        <taxon>Acanthomorphata</taxon>
        <taxon>Syngnathiaria</taxon>
        <taxon>Syngnathiformes</taxon>
        <taxon>Syngnathoidei</taxon>
        <taxon>Syngnathidae</taxon>
        <taxon>Hippocampus</taxon>
    </lineage>
</organism>
<reference evidence="3" key="1">
    <citation type="submission" date="2025-08" db="UniProtKB">
        <authorList>
            <consortium name="Ensembl"/>
        </authorList>
    </citation>
    <scope>IDENTIFICATION</scope>
</reference>
<dbReference type="Pfam" id="PF00650">
    <property type="entry name" value="CRAL_TRIO"/>
    <property type="match status" value="1"/>
</dbReference>
<dbReference type="PANTHER" id="PTHR23324:SF83">
    <property type="entry name" value="SEC14-LIKE PROTEIN 2"/>
    <property type="match status" value="1"/>
</dbReference>
<dbReference type="PROSITE" id="PS50866">
    <property type="entry name" value="GOLD"/>
    <property type="match status" value="1"/>
</dbReference>
<protein>
    <submittedName>
        <fullName evidence="3">SEC14-like lipid binding 7</fullName>
    </submittedName>
</protein>
<dbReference type="PROSITE" id="PS50191">
    <property type="entry name" value="CRAL_TRIO"/>
    <property type="match status" value="1"/>
</dbReference>
<dbReference type="InterPro" id="IPR001251">
    <property type="entry name" value="CRAL-TRIO_dom"/>
</dbReference>
<dbReference type="SUPFAM" id="SSF52087">
    <property type="entry name" value="CRAL/TRIO domain"/>
    <property type="match status" value="1"/>
</dbReference>
<dbReference type="Proteomes" id="UP000264820">
    <property type="component" value="Unplaced"/>
</dbReference>
<dbReference type="AlphaFoldDB" id="A0A3Q2YML1"/>
<dbReference type="GeneTree" id="ENSGT00940000167011"/>
<dbReference type="SUPFAM" id="SSF101576">
    <property type="entry name" value="Supernatant protein factor (SPF), C-terminal domain"/>
    <property type="match status" value="1"/>
</dbReference>
<proteinExistence type="predicted"/>
<sequence>MSGRVGELSAKQADSLTQFRYRIGDILPELPAQHDHYLLRWLRARSFSVPKAELMIRKHVEFRKNMKADTIISDWTPPEVITRYVSGGMCGHDKDGNPIWYDVLGPLDPKGLLMSASKQDFLRTKMRNMEMLQRECQKQSEKLGVNVESVTLIYDCEGLGFKHLWKPAIETYGEILTMFEDNYPEGLKRVFLIKAPKLFPMAYTLIKHFLSEETRHKLIILGGDWQEVLRKHVDAEQLPVVYGGTRTDPDGDPRCRTMINYGGIVPRSYYIQNSIKVQYDTSVTVSRGAVLQLDYHVTAPCSLLRWQFTSDGADIGFGVYRRTAPGDQQKMADMLQVVPSQRYNAHLVPEDNMITCPEPGVYVLCFDNSYSVLHSKRVSYTVEVLPPSP</sequence>
<dbReference type="CDD" id="cd00170">
    <property type="entry name" value="SEC14"/>
    <property type="match status" value="1"/>
</dbReference>
<dbReference type="Gene3D" id="3.40.525.10">
    <property type="entry name" value="CRAL-TRIO lipid binding domain"/>
    <property type="match status" value="1"/>
</dbReference>
<dbReference type="GO" id="GO:0005737">
    <property type="term" value="C:cytoplasm"/>
    <property type="evidence" value="ECO:0007669"/>
    <property type="project" value="TreeGrafter"/>
</dbReference>
<dbReference type="OrthoDB" id="1434354at2759"/>
<dbReference type="GeneID" id="109507174"/>
<evidence type="ECO:0000313" key="3">
    <source>
        <dbReference type="Ensembl" id="ENSHCOP00000019651.1"/>
    </source>
</evidence>
<dbReference type="RefSeq" id="XP_019711978.1">
    <property type="nucleotide sequence ID" value="XM_019856419.1"/>
</dbReference>
<dbReference type="SMART" id="SM01100">
    <property type="entry name" value="CRAL_TRIO_N"/>
    <property type="match status" value="1"/>
</dbReference>
<dbReference type="CTD" id="566865"/>
<dbReference type="OMA" id="HVVFREQ"/>
<accession>A0A3Q2YML1</accession>
<evidence type="ECO:0000259" key="1">
    <source>
        <dbReference type="PROSITE" id="PS50191"/>
    </source>
</evidence>
<dbReference type="Gene3D" id="2.60.120.680">
    <property type="entry name" value="GOLD domain"/>
    <property type="match status" value="1"/>
</dbReference>
<dbReference type="SUPFAM" id="SSF46938">
    <property type="entry name" value="CRAL/TRIO N-terminal domain"/>
    <property type="match status" value="1"/>
</dbReference>
<keyword evidence="4" id="KW-1185">Reference proteome</keyword>
<name>A0A3Q2YML1_HIPCM</name>
<dbReference type="PRINTS" id="PR00180">
    <property type="entry name" value="CRETINALDHBP"/>
</dbReference>
<reference evidence="3" key="2">
    <citation type="submission" date="2025-09" db="UniProtKB">
        <authorList>
            <consortium name="Ensembl"/>
        </authorList>
    </citation>
    <scope>IDENTIFICATION</scope>
</reference>
<dbReference type="SMART" id="SM00516">
    <property type="entry name" value="SEC14"/>
    <property type="match status" value="1"/>
</dbReference>
<evidence type="ECO:0000259" key="2">
    <source>
        <dbReference type="PROSITE" id="PS50866"/>
    </source>
</evidence>